<evidence type="ECO:0000256" key="2">
    <source>
        <dbReference type="ARBA" id="ARBA00001968"/>
    </source>
</evidence>
<evidence type="ECO:0000313" key="17">
    <source>
        <dbReference type="Proteomes" id="UP000655287"/>
    </source>
</evidence>
<dbReference type="PROSITE" id="PS50109">
    <property type="entry name" value="HIS_KIN"/>
    <property type="match status" value="1"/>
</dbReference>
<dbReference type="GO" id="GO:0000155">
    <property type="term" value="F:phosphorelay sensor kinase activity"/>
    <property type="evidence" value="ECO:0007669"/>
    <property type="project" value="InterPro"/>
</dbReference>
<evidence type="ECO:0000256" key="6">
    <source>
        <dbReference type="ARBA" id="ARBA00022679"/>
    </source>
</evidence>
<dbReference type="Gene3D" id="6.10.340.10">
    <property type="match status" value="1"/>
</dbReference>
<evidence type="ECO:0000256" key="13">
    <source>
        <dbReference type="SAM" id="Phobius"/>
    </source>
</evidence>
<keyword evidence="7 13" id="KW-0812">Transmembrane</keyword>
<feature type="region of interest" description="Disordered" evidence="12">
    <location>
        <begin position="129"/>
        <end position="150"/>
    </location>
</feature>
<evidence type="ECO:0000256" key="7">
    <source>
        <dbReference type="ARBA" id="ARBA00022692"/>
    </source>
</evidence>
<dbReference type="CDD" id="cd00075">
    <property type="entry name" value="HATPase"/>
    <property type="match status" value="1"/>
</dbReference>
<feature type="region of interest" description="Disordered" evidence="12">
    <location>
        <begin position="1"/>
        <end position="22"/>
    </location>
</feature>
<dbReference type="Gene3D" id="3.30.565.10">
    <property type="entry name" value="Histidine kinase-like ATPase, C-terminal domain"/>
    <property type="match status" value="1"/>
</dbReference>
<dbReference type="FunFam" id="3.30.565.10:FF:000006">
    <property type="entry name" value="Sensor histidine kinase WalK"/>
    <property type="match status" value="1"/>
</dbReference>
<gene>
    <name evidence="16" type="ORF">Sru01_45660</name>
</gene>
<dbReference type="EMBL" id="BOOU01000059">
    <property type="protein sequence ID" value="GII79584.1"/>
    <property type="molecule type" value="Genomic_DNA"/>
</dbReference>
<feature type="domain" description="HAMP" evidence="15">
    <location>
        <begin position="210"/>
        <end position="263"/>
    </location>
</feature>
<evidence type="ECO:0000256" key="4">
    <source>
        <dbReference type="ARBA" id="ARBA00012438"/>
    </source>
</evidence>
<feature type="domain" description="Histidine kinase" evidence="14">
    <location>
        <begin position="285"/>
        <end position="505"/>
    </location>
</feature>
<comment type="subcellular location">
    <subcellularLocation>
        <location evidence="3">Cell membrane</location>
    </subcellularLocation>
</comment>
<dbReference type="EC" id="2.7.13.3" evidence="4"/>
<keyword evidence="11 13" id="KW-0472">Membrane</keyword>
<dbReference type="Proteomes" id="UP000655287">
    <property type="component" value="Unassembled WGS sequence"/>
</dbReference>
<sequence length="512" mass="53099">MTGPAPAAAPVPPAPAATAPRARTRPVLAALSARTPLRVKLIATMLALVAIALAVVGVGSVSLLRGYLMHRVDQQLDTFARDVARRLQRPWPGPAPLGGRIPPEGLLQVRGQDGRVLATVTGLAAEGRPGPVPPVAAAGPAGREPRTVRAESGGGTWRVLVAAVPEVGSLVLAIDLSSVDQIIGRLVLIEALGGAAVTLGLAGLGAVIVRRSLRPLAEMEHTAAAIAAGDLGRRVPDRDPRTEVGSLAGSLNGMLAQIEAAFQDREIAAAAARASEERMRRFVADASHELRTPLTTIRGFAEFYRQNPAGDPARLMLRVEEAAARMGVLVEDLLLLARLDGQRPPDRRPVDLLALAGDAVQDARILAADREITLEVAGDAAPIVAGDEVRLRQIIGNLVSNALAHTPPGTPITVRTGASGVEAFLEVADKGPGLAPEDAERIFERFYRADRSRARTRAAPEQDPGGSGLGLAIVAGLVAAHGGTVTVDTAPGAGATFRVLLPLTPEAHPPAD</sequence>
<evidence type="ECO:0000259" key="14">
    <source>
        <dbReference type="PROSITE" id="PS50109"/>
    </source>
</evidence>
<evidence type="ECO:0000313" key="16">
    <source>
        <dbReference type="EMBL" id="GII79584.1"/>
    </source>
</evidence>
<dbReference type="AlphaFoldDB" id="A0A919R4L2"/>
<evidence type="ECO:0000256" key="1">
    <source>
        <dbReference type="ARBA" id="ARBA00000085"/>
    </source>
</evidence>
<dbReference type="PROSITE" id="PS50885">
    <property type="entry name" value="HAMP"/>
    <property type="match status" value="1"/>
</dbReference>
<feature type="transmembrane region" description="Helical" evidence="13">
    <location>
        <begin position="41"/>
        <end position="64"/>
    </location>
</feature>
<dbReference type="Pfam" id="PF02518">
    <property type="entry name" value="HATPase_c"/>
    <property type="match status" value="1"/>
</dbReference>
<dbReference type="InterPro" id="IPR036097">
    <property type="entry name" value="HisK_dim/P_sf"/>
</dbReference>
<dbReference type="GO" id="GO:0005509">
    <property type="term" value="F:calcium ion binding"/>
    <property type="evidence" value="ECO:0007669"/>
    <property type="project" value="UniProtKB-ARBA"/>
</dbReference>
<dbReference type="SUPFAM" id="SSF47384">
    <property type="entry name" value="Homodimeric domain of signal transducing histidine kinase"/>
    <property type="match status" value="1"/>
</dbReference>
<dbReference type="Pfam" id="PF00512">
    <property type="entry name" value="HisKA"/>
    <property type="match status" value="1"/>
</dbReference>
<dbReference type="InterPro" id="IPR003661">
    <property type="entry name" value="HisK_dim/P_dom"/>
</dbReference>
<keyword evidence="10" id="KW-0902">Two-component regulatory system</keyword>
<dbReference type="SUPFAM" id="SSF158472">
    <property type="entry name" value="HAMP domain-like"/>
    <property type="match status" value="1"/>
</dbReference>
<dbReference type="GO" id="GO:0005886">
    <property type="term" value="C:plasma membrane"/>
    <property type="evidence" value="ECO:0007669"/>
    <property type="project" value="UniProtKB-SubCell"/>
</dbReference>
<dbReference type="PANTHER" id="PTHR45436:SF5">
    <property type="entry name" value="SENSOR HISTIDINE KINASE TRCS"/>
    <property type="match status" value="1"/>
</dbReference>
<dbReference type="PANTHER" id="PTHR45436">
    <property type="entry name" value="SENSOR HISTIDINE KINASE YKOH"/>
    <property type="match status" value="1"/>
</dbReference>
<dbReference type="Gene3D" id="1.10.287.130">
    <property type="match status" value="1"/>
</dbReference>
<dbReference type="InterPro" id="IPR005467">
    <property type="entry name" value="His_kinase_dom"/>
</dbReference>
<keyword evidence="5" id="KW-0597">Phosphoprotein</keyword>
<evidence type="ECO:0000259" key="15">
    <source>
        <dbReference type="PROSITE" id="PS50885"/>
    </source>
</evidence>
<comment type="cofactor">
    <cofactor evidence="2">
        <name>a divalent metal cation</name>
        <dbReference type="ChEBI" id="CHEBI:60240"/>
    </cofactor>
</comment>
<keyword evidence="8 16" id="KW-0418">Kinase</keyword>
<dbReference type="SMART" id="SM00387">
    <property type="entry name" value="HATPase_c"/>
    <property type="match status" value="1"/>
</dbReference>
<name>A0A919R4L2_9ACTN</name>
<proteinExistence type="predicted"/>
<dbReference type="SUPFAM" id="SSF55874">
    <property type="entry name" value="ATPase domain of HSP90 chaperone/DNA topoisomerase II/histidine kinase"/>
    <property type="match status" value="1"/>
</dbReference>
<dbReference type="InterPro" id="IPR050428">
    <property type="entry name" value="TCS_sensor_his_kinase"/>
</dbReference>
<dbReference type="Pfam" id="PF00672">
    <property type="entry name" value="HAMP"/>
    <property type="match status" value="1"/>
</dbReference>
<evidence type="ECO:0000256" key="11">
    <source>
        <dbReference type="ARBA" id="ARBA00023136"/>
    </source>
</evidence>
<dbReference type="CDD" id="cd00082">
    <property type="entry name" value="HisKA"/>
    <property type="match status" value="1"/>
</dbReference>
<dbReference type="CDD" id="cd06225">
    <property type="entry name" value="HAMP"/>
    <property type="match status" value="1"/>
</dbReference>
<keyword evidence="9 13" id="KW-1133">Transmembrane helix</keyword>
<dbReference type="InterPro" id="IPR003660">
    <property type="entry name" value="HAMP_dom"/>
</dbReference>
<dbReference type="InterPro" id="IPR003594">
    <property type="entry name" value="HATPase_dom"/>
</dbReference>
<protein>
    <recommendedName>
        <fullName evidence="4">histidine kinase</fullName>
        <ecNumber evidence="4">2.7.13.3</ecNumber>
    </recommendedName>
</protein>
<keyword evidence="17" id="KW-1185">Reference proteome</keyword>
<dbReference type="FunFam" id="1.10.287.130:FF:000001">
    <property type="entry name" value="Two-component sensor histidine kinase"/>
    <property type="match status" value="1"/>
</dbReference>
<keyword evidence="6" id="KW-0808">Transferase</keyword>
<dbReference type="InterPro" id="IPR036890">
    <property type="entry name" value="HATPase_C_sf"/>
</dbReference>
<dbReference type="SMART" id="SM00304">
    <property type="entry name" value="HAMP"/>
    <property type="match status" value="1"/>
</dbReference>
<evidence type="ECO:0000256" key="9">
    <source>
        <dbReference type="ARBA" id="ARBA00022989"/>
    </source>
</evidence>
<evidence type="ECO:0000256" key="8">
    <source>
        <dbReference type="ARBA" id="ARBA00022777"/>
    </source>
</evidence>
<dbReference type="RefSeq" id="WP_275412198.1">
    <property type="nucleotide sequence ID" value="NZ_BOOU01000059.1"/>
</dbReference>
<dbReference type="SMART" id="SM00388">
    <property type="entry name" value="HisKA"/>
    <property type="match status" value="1"/>
</dbReference>
<organism evidence="16 17">
    <name type="scientific">Sphaerisporangium rufum</name>
    <dbReference type="NCBI Taxonomy" id="1381558"/>
    <lineage>
        <taxon>Bacteria</taxon>
        <taxon>Bacillati</taxon>
        <taxon>Actinomycetota</taxon>
        <taxon>Actinomycetes</taxon>
        <taxon>Streptosporangiales</taxon>
        <taxon>Streptosporangiaceae</taxon>
        <taxon>Sphaerisporangium</taxon>
    </lineage>
</organism>
<evidence type="ECO:0000256" key="12">
    <source>
        <dbReference type="SAM" id="MobiDB-lite"/>
    </source>
</evidence>
<accession>A0A919R4L2</accession>
<comment type="catalytic activity">
    <reaction evidence="1">
        <text>ATP + protein L-histidine = ADP + protein N-phospho-L-histidine.</text>
        <dbReference type="EC" id="2.7.13.3"/>
    </reaction>
</comment>
<reference evidence="16" key="1">
    <citation type="submission" date="2021-01" db="EMBL/GenBank/DDBJ databases">
        <title>Whole genome shotgun sequence of Sphaerisporangium rufum NBRC 109079.</title>
        <authorList>
            <person name="Komaki H."/>
            <person name="Tamura T."/>
        </authorList>
    </citation>
    <scope>NUCLEOTIDE SEQUENCE</scope>
    <source>
        <strain evidence="16">NBRC 109079</strain>
    </source>
</reference>
<evidence type="ECO:0000256" key="3">
    <source>
        <dbReference type="ARBA" id="ARBA00004236"/>
    </source>
</evidence>
<dbReference type="InterPro" id="IPR004358">
    <property type="entry name" value="Sig_transdc_His_kin-like_C"/>
</dbReference>
<evidence type="ECO:0000256" key="10">
    <source>
        <dbReference type="ARBA" id="ARBA00023012"/>
    </source>
</evidence>
<feature type="transmembrane region" description="Helical" evidence="13">
    <location>
        <begin position="186"/>
        <end position="209"/>
    </location>
</feature>
<dbReference type="PRINTS" id="PR00344">
    <property type="entry name" value="BCTRLSENSOR"/>
</dbReference>
<comment type="caution">
    <text evidence="16">The sequence shown here is derived from an EMBL/GenBank/DDBJ whole genome shotgun (WGS) entry which is preliminary data.</text>
</comment>
<feature type="compositionally biased region" description="Low complexity" evidence="12">
    <location>
        <begin position="129"/>
        <end position="142"/>
    </location>
</feature>
<evidence type="ECO:0000256" key="5">
    <source>
        <dbReference type="ARBA" id="ARBA00022553"/>
    </source>
</evidence>